<dbReference type="RefSeq" id="WP_185042123.1">
    <property type="nucleotide sequence ID" value="NZ_BAABFG010000005.1"/>
</dbReference>
<feature type="transmembrane region" description="Helical" evidence="1">
    <location>
        <begin position="100"/>
        <end position="125"/>
    </location>
</feature>
<accession>A0A7W7H0E4</accession>
<dbReference type="EMBL" id="JACHNB010000001">
    <property type="protein sequence ID" value="MBB4741671.1"/>
    <property type="molecule type" value="Genomic_DNA"/>
</dbReference>
<proteinExistence type="predicted"/>
<dbReference type="AlphaFoldDB" id="A0A7W7H0E4"/>
<gene>
    <name evidence="2" type="ORF">BJY16_005130</name>
</gene>
<comment type="caution">
    <text evidence="2">The sequence shown here is derived from an EMBL/GenBank/DDBJ whole genome shotgun (WGS) entry which is preliminary data.</text>
</comment>
<evidence type="ECO:0000313" key="2">
    <source>
        <dbReference type="EMBL" id="MBB4741671.1"/>
    </source>
</evidence>
<reference evidence="2 3" key="1">
    <citation type="submission" date="2020-08" db="EMBL/GenBank/DDBJ databases">
        <title>Sequencing the genomes of 1000 actinobacteria strains.</title>
        <authorList>
            <person name="Klenk H.-P."/>
        </authorList>
    </citation>
    <scope>NUCLEOTIDE SEQUENCE [LARGE SCALE GENOMIC DNA]</scope>
    <source>
        <strain evidence="2 3">DSM 45809</strain>
    </source>
</reference>
<evidence type="ECO:0000313" key="3">
    <source>
        <dbReference type="Proteomes" id="UP000546162"/>
    </source>
</evidence>
<keyword evidence="1" id="KW-0812">Transmembrane</keyword>
<keyword evidence="1" id="KW-0472">Membrane</keyword>
<feature type="transmembrane region" description="Helical" evidence="1">
    <location>
        <begin position="159"/>
        <end position="180"/>
    </location>
</feature>
<evidence type="ECO:0000256" key="1">
    <source>
        <dbReference type="SAM" id="Phobius"/>
    </source>
</evidence>
<feature type="transmembrane region" description="Helical" evidence="1">
    <location>
        <begin position="187"/>
        <end position="205"/>
    </location>
</feature>
<sequence length="225" mass="23311">MPIISWRKAGPAAAAAALLVAFVVAPGPLAAIGSGGTRFDEAGVRSAFLGYWNSGDRQLSPELRDLVDYWLRYHVAKGLIAALLLAVFVLLAVRVHKAFLALAVLALVTVMANVQGAVAPFASLFPMLTDAPPPQLQQQLDAAAPVPAVAVMVDDFARYHVAMAVIAAVVAVALVALSVPLWRRSRAVTAGLLVLAVPMLVIAVANTGTAADPAPALAALFHGGW</sequence>
<dbReference type="Proteomes" id="UP000546162">
    <property type="component" value="Unassembled WGS sequence"/>
</dbReference>
<organism evidence="2 3">
    <name type="scientific">Actinoplanes octamycinicus</name>
    <dbReference type="NCBI Taxonomy" id="135948"/>
    <lineage>
        <taxon>Bacteria</taxon>
        <taxon>Bacillati</taxon>
        <taxon>Actinomycetota</taxon>
        <taxon>Actinomycetes</taxon>
        <taxon>Micromonosporales</taxon>
        <taxon>Micromonosporaceae</taxon>
        <taxon>Actinoplanes</taxon>
    </lineage>
</organism>
<keyword evidence="1" id="KW-1133">Transmembrane helix</keyword>
<protein>
    <submittedName>
        <fullName evidence="2">Uncharacterized protein</fullName>
    </submittedName>
</protein>
<keyword evidence="3" id="KW-1185">Reference proteome</keyword>
<name>A0A7W7H0E4_9ACTN</name>
<feature type="transmembrane region" description="Helical" evidence="1">
    <location>
        <begin position="73"/>
        <end position="93"/>
    </location>
</feature>